<evidence type="ECO:0000256" key="7">
    <source>
        <dbReference type="ARBA" id="ARBA00022982"/>
    </source>
</evidence>
<dbReference type="InterPro" id="IPR043205">
    <property type="entry name" value="CYB561/CYBRD1-like"/>
</dbReference>
<comment type="cofactor">
    <cofactor evidence="1">
        <name>heme b</name>
        <dbReference type="ChEBI" id="CHEBI:60344"/>
    </cofactor>
</comment>
<evidence type="ECO:0000256" key="2">
    <source>
        <dbReference type="ARBA" id="ARBA00004141"/>
    </source>
</evidence>
<evidence type="ECO:0000256" key="9">
    <source>
        <dbReference type="ARBA" id="ARBA00023004"/>
    </source>
</evidence>
<sequence>MAKKNYRNNDSDILKSSEFIVKVTRRIAFGLITILGVAIIFLTIWFCSHYFNGFFNDSEEACLNWHQLTMTVSYVVLVGNGEFCFEMNNNDCYLALLVYRYLIPKISYDFAKVIHLTLLCFAFSFSIIGLIQIFRFHQKIGAPDLSTVHSWLGFLTELLTLLQLLTGQYAFIYPGLTAINKLFKPFHSYFGIVLFILMIVTIISGLTMRADIQFQRNKHNFNRQPYSELPNEAILLNTIGILIILFAFFVLFIATNFDFNSKIKRF</sequence>
<dbReference type="PROSITE" id="PS50939">
    <property type="entry name" value="CYTOCHROME_B561"/>
    <property type="match status" value="1"/>
</dbReference>
<evidence type="ECO:0000256" key="11">
    <source>
        <dbReference type="SAM" id="Phobius"/>
    </source>
</evidence>
<keyword evidence="3" id="KW-0813">Transport</keyword>
<evidence type="ECO:0000256" key="1">
    <source>
        <dbReference type="ARBA" id="ARBA00001970"/>
    </source>
</evidence>
<dbReference type="GO" id="GO:0016020">
    <property type="term" value="C:membrane"/>
    <property type="evidence" value="ECO:0007669"/>
    <property type="project" value="UniProtKB-SubCell"/>
</dbReference>
<gene>
    <name evidence="13" type="ORF">B4U80_07351</name>
</gene>
<keyword evidence="4" id="KW-0349">Heme</keyword>
<keyword evidence="14" id="KW-1185">Reference proteome</keyword>
<dbReference type="Gene3D" id="1.20.120.1770">
    <property type="match status" value="1"/>
</dbReference>
<protein>
    <submittedName>
        <fullName evidence="13">Cytochrome b561-like protein</fullName>
    </submittedName>
</protein>
<evidence type="ECO:0000259" key="12">
    <source>
        <dbReference type="PROSITE" id="PS50939"/>
    </source>
</evidence>
<dbReference type="EMBL" id="NCKV01004003">
    <property type="protein sequence ID" value="RWS25156.1"/>
    <property type="molecule type" value="Genomic_DNA"/>
</dbReference>
<keyword evidence="6" id="KW-0479">Metal-binding</keyword>
<evidence type="ECO:0000313" key="14">
    <source>
        <dbReference type="Proteomes" id="UP000288716"/>
    </source>
</evidence>
<feature type="transmembrane region" description="Helical" evidence="11">
    <location>
        <begin position="189"/>
        <end position="212"/>
    </location>
</feature>
<dbReference type="Proteomes" id="UP000288716">
    <property type="component" value="Unassembled WGS sequence"/>
</dbReference>
<dbReference type="SMART" id="SM00665">
    <property type="entry name" value="B561"/>
    <property type="match status" value="1"/>
</dbReference>
<proteinExistence type="predicted"/>
<feature type="transmembrane region" description="Helical" evidence="11">
    <location>
        <begin position="113"/>
        <end position="136"/>
    </location>
</feature>
<evidence type="ECO:0000256" key="6">
    <source>
        <dbReference type="ARBA" id="ARBA00022723"/>
    </source>
</evidence>
<keyword evidence="5 11" id="KW-0812">Transmembrane</keyword>
<dbReference type="Pfam" id="PF03188">
    <property type="entry name" value="Cytochrom_B561"/>
    <property type="match status" value="1"/>
</dbReference>
<dbReference type="OrthoDB" id="907479at2759"/>
<name>A0A443SC74_9ACAR</name>
<dbReference type="VEuPathDB" id="VectorBase:LDEU006884"/>
<evidence type="ECO:0000256" key="10">
    <source>
        <dbReference type="ARBA" id="ARBA00023136"/>
    </source>
</evidence>
<evidence type="ECO:0000256" key="3">
    <source>
        <dbReference type="ARBA" id="ARBA00022448"/>
    </source>
</evidence>
<dbReference type="GO" id="GO:0016491">
    <property type="term" value="F:oxidoreductase activity"/>
    <property type="evidence" value="ECO:0007669"/>
    <property type="project" value="InterPro"/>
</dbReference>
<keyword evidence="7" id="KW-0249">Electron transport</keyword>
<feature type="transmembrane region" description="Helical" evidence="11">
    <location>
        <begin position="233"/>
        <end position="254"/>
    </location>
</feature>
<comment type="caution">
    <text evidence="13">The sequence shown here is derived from an EMBL/GenBank/DDBJ whole genome shotgun (WGS) entry which is preliminary data.</text>
</comment>
<dbReference type="InterPro" id="IPR006593">
    <property type="entry name" value="Cyt_b561/ferric_Rdtase_TM"/>
</dbReference>
<feature type="transmembrane region" description="Helical" evidence="11">
    <location>
        <begin position="27"/>
        <end position="51"/>
    </location>
</feature>
<keyword evidence="10 11" id="KW-0472">Membrane</keyword>
<dbReference type="GO" id="GO:0046872">
    <property type="term" value="F:metal ion binding"/>
    <property type="evidence" value="ECO:0007669"/>
    <property type="project" value="UniProtKB-KW"/>
</dbReference>
<evidence type="ECO:0000256" key="8">
    <source>
        <dbReference type="ARBA" id="ARBA00022989"/>
    </source>
</evidence>
<keyword evidence="8 11" id="KW-1133">Transmembrane helix</keyword>
<evidence type="ECO:0000256" key="5">
    <source>
        <dbReference type="ARBA" id="ARBA00022692"/>
    </source>
</evidence>
<reference evidence="13 14" key="1">
    <citation type="journal article" date="2018" name="Gigascience">
        <title>Genomes of trombidid mites reveal novel predicted allergens and laterally-transferred genes associated with secondary metabolism.</title>
        <authorList>
            <person name="Dong X."/>
            <person name="Chaisiri K."/>
            <person name="Xia D."/>
            <person name="Armstrong S.D."/>
            <person name="Fang Y."/>
            <person name="Donnelly M.J."/>
            <person name="Kadowaki T."/>
            <person name="McGarry J.W."/>
            <person name="Darby A.C."/>
            <person name="Makepeace B.L."/>
        </authorList>
    </citation>
    <scope>NUCLEOTIDE SEQUENCE [LARGE SCALE GENOMIC DNA]</scope>
    <source>
        <strain evidence="13">UoL-UT</strain>
    </source>
</reference>
<keyword evidence="9" id="KW-0408">Iron</keyword>
<evidence type="ECO:0000256" key="4">
    <source>
        <dbReference type="ARBA" id="ARBA00022617"/>
    </source>
</evidence>
<evidence type="ECO:0000313" key="13">
    <source>
        <dbReference type="EMBL" id="RWS25156.1"/>
    </source>
</evidence>
<accession>A0A443SC74</accession>
<comment type="subcellular location">
    <subcellularLocation>
        <location evidence="2">Membrane</location>
        <topology evidence="2">Multi-pass membrane protein</topology>
    </subcellularLocation>
</comment>
<feature type="transmembrane region" description="Helical" evidence="11">
    <location>
        <begin position="148"/>
        <end position="169"/>
    </location>
</feature>
<dbReference type="PANTHER" id="PTHR10106">
    <property type="entry name" value="CYTOCHROME B561-RELATED"/>
    <property type="match status" value="1"/>
</dbReference>
<organism evidence="13 14">
    <name type="scientific">Leptotrombidium deliense</name>
    <dbReference type="NCBI Taxonomy" id="299467"/>
    <lineage>
        <taxon>Eukaryota</taxon>
        <taxon>Metazoa</taxon>
        <taxon>Ecdysozoa</taxon>
        <taxon>Arthropoda</taxon>
        <taxon>Chelicerata</taxon>
        <taxon>Arachnida</taxon>
        <taxon>Acari</taxon>
        <taxon>Acariformes</taxon>
        <taxon>Trombidiformes</taxon>
        <taxon>Prostigmata</taxon>
        <taxon>Anystina</taxon>
        <taxon>Parasitengona</taxon>
        <taxon>Trombiculoidea</taxon>
        <taxon>Trombiculidae</taxon>
        <taxon>Leptotrombidium</taxon>
    </lineage>
</organism>
<dbReference type="PANTHER" id="PTHR10106:SF0">
    <property type="entry name" value="LD36721P"/>
    <property type="match status" value="1"/>
</dbReference>
<feature type="domain" description="Cytochrome b561" evidence="12">
    <location>
        <begin position="31"/>
        <end position="255"/>
    </location>
</feature>
<dbReference type="AlphaFoldDB" id="A0A443SC74"/>